<keyword evidence="5" id="KW-1185">Reference proteome</keyword>
<accession>A0AA41YLI6</accession>
<evidence type="ECO:0000256" key="3">
    <source>
        <dbReference type="PROSITE-ProRule" id="PRU00742"/>
    </source>
</evidence>
<sequence length="310" mass="32898">MTALFTPPETFAGLPHGRPGAGCRAAVLGVPFDCGTHPFRVGARQGPEHVRRQSKLMRRFHVSLGDFDPLARLGAVDCGDVALVPGRVAPSFPAIEAAAGTILDAGAVPVAIGGDGSVSLPLMRAAARRHPGLVALHVDSHTDAYEYGEEDAYNAATQFSHAAAEGLVDTAHSWHVGIRGFTYCPGVLARAQGLGFRVVTTEDLFRRGFAQTVAEFRDDAAQRPVYLCWDMDVFDPSVAPGVCTPTWGGLSAREGIDLLRELSGLNIVAIDFNTVSPPQDVNDMAAHLCAHMVMEAMLLLCRQFGLAGEG</sequence>
<reference evidence="4" key="1">
    <citation type="submission" date="2022-09" db="EMBL/GenBank/DDBJ databases">
        <title>Rhodovastum sp. nov. RN2-1 isolated from soil in Seongnam, South Korea.</title>
        <authorList>
            <person name="Le N.T."/>
        </authorList>
    </citation>
    <scope>NUCLEOTIDE SEQUENCE</scope>
    <source>
        <strain evidence="4">RN2-1</strain>
    </source>
</reference>
<comment type="similarity">
    <text evidence="3">Belongs to the arginase family.</text>
</comment>
<dbReference type="GO" id="GO:0046872">
    <property type="term" value="F:metal ion binding"/>
    <property type="evidence" value="ECO:0007669"/>
    <property type="project" value="UniProtKB-KW"/>
</dbReference>
<dbReference type="Pfam" id="PF00491">
    <property type="entry name" value="Arginase"/>
    <property type="match status" value="1"/>
</dbReference>
<dbReference type="InterPro" id="IPR006035">
    <property type="entry name" value="Ureohydrolase"/>
</dbReference>
<keyword evidence="1" id="KW-0479">Metal-binding</keyword>
<comment type="caution">
    <text evidence="4">The sequence shown here is derived from an EMBL/GenBank/DDBJ whole genome shotgun (WGS) entry which is preliminary data.</text>
</comment>
<evidence type="ECO:0000313" key="4">
    <source>
        <dbReference type="EMBL" id="MCW3474148.1"/>
    </source>
</evidence>
<dbReference type="GO" id="GO:0033389">
    <property type="term" value="P:putrescine biosynthetic process from arginine, via agmatine"/>
    <property type="evidence" value="ECO:0007669"/>
    <property type="project" value="TreeGrafter"/>
</dbReference>
<dbReference type="GO" id="GO:0008783">
    <property type="term" value="F:agmatinase activity"/>
    <property type="evidence" value="ECO:0007669"/>
    <property type="project" value="TreeGrafter"/>
</dbReference>
<protein>
    <submittedName>
        <fullName evidence="4">Arginase family protein</fullName>
    </submittedName>
</protein>
<dbReference type="PRINTS" id="PR00116">
    <property type="entry name" value="ARGINASE"/>
</dbReference>
<proteinExistence type="inferred from homology"/>
<dbReference type="AlphaFoldDB" id="A0AA41YLI6"/>
<evidence type="ECO:0000256" key="2">
    <source>
        <dbReference type="ARBA" id="ARBA00022801"/>
    </source>
</evidence>
<dbReference type="SUPFAM" id="SSF52768">
    <property type="entry name" value="Arginase/deacetylase"/>
    <property type="match status" value="1"/>
</dbReference>
<gene>
    <name evidence="4" type="ORF">OL599_06105</name>
</gene>
<evidence type="ECO:0000313" key="5">
    <source>
        <dbReference type="Proteomes" id="UP001165679"/>
    </source>
</evidence>
<dbReference type="PROSITE" id="PS51409">
    <property type="entry name" value="ARGINASE_2"/>
    <property type="match status" value="1"/>
</dbReference>
<dbReference type="PIRSF" id="PIRSF036979">
    <property type="entry name" value="Arginase"/>
    <property type="match status" value="1"/>
</dbReference>
<reference evidence="4" key="2">
    <citation type="submission" date="2022-10" db="EMBL/GenBank/DDBJ databases">
        <authorList>
            <person name="Trinh H.N."/>
        </authorList>
    </citation>
    <scope>NUCLEOTIDE SEQUENCE</scope>
    <source>
        <strain evidence="4">RN2-1</strain>
    </source>
</reference>
<dbReference type="Gene3D" id="3.40.800.10">
    <property type="entry name" value="Ureohydrolase domain"/>
    <property type="match status" value="1"/>
</dbReference>
<dbReference type="RefSeq" id="WP_264712776.1">
    <property type="nucleotide sequence ID" value="NZ_JAPDNT010000003.1"/>
</dbReference>
<name>A0AA41YLI6_9PROT</name>
<dbReference type="Proteomes" id="UP001165679">
    <property type="component" value="Unassembled WGS sequence"/>
</dbReference>
<dbReference type="PANTHER" id="PTHR11358">
    <property type="entry name" value="ARGINASE/AGMATINASE"/>
    <property type="match status" value="1"/>
</dbReference>
<dbReference type="InterPro" id="IPR023696">
    <property type="entry name" value="Ureohydrolase_dom_sf"/>
</dbReference>
<organism evidence="4 5">
    <name type="scientific">Limobrevibacterium gyesilva</name>
    <dbReference type="NCBI Taxonomy" id="2991712"/>
    <lineage>
        <taxon>Bacteria</taxon>
        <taxon>Pseudomonadati</taxon>
        <taxon>Pseudomonadota</taxon>
        <taxon>Alphaproteobacteria</taxon>
        <taxon>Acetobacterales</taxon>
        <taxon>Acetobacteraceae</taxon>
        <taxon>Limobrevibacterium</taxon>
    </lineage>
</organism>
<keyword evidence="2" id="KW-0378">Hydrolase</keyword>
<dbReference type="PANTHER" id="PTHR11358:SF26">
    <property type="entry name" value="GUANIDINO ACID HYDROLASE, MITOCHONDRIAL"/>
    <property type="match status" value="1"/>
</dbReference>
<evidence type="ECO:0000256" key="1">
    <source>
        <dbReference type="ARBA" id="ARBA00022723"/>
    </source>
</evidence>
<dbReference type="EMBL" id="JAPDNT010000003">
    <property type="protein sequence ID" value="MCW3474148.1"/>
    <property type="molecule type" value="Genomic_DNA"/>
</dbReference>